<evidence type="ECO:0008006" key="3">
    <source>
        <dbReference type="Google" id="ProtNLM"/>
    </source>
</evidence>
<evidence type="ECO:0000313" key="2">
    <source>
        <dbReference type="Proteomes" id="UP000321907"/>
    </source>
</evidence>
<dbReference type="Proteomes" id="UP000321907">
    <property type="component" value="Unassembled WGS sequence"/>
</dbReference>
<keyword evidence="2" id="KW-1185">Reference proteome</keyword>
<protein>
    <recommendedName>
        <fullName evidence="3">Secretion system C-terminal sorting domain-containing protein</fullName>
    </recommendedName>
</protein>
<dbReference type="OrthoDB" id="9800955at2"/>
<reference evidence="1 2" key="1">
    <citation type="submission" date="2019-08" db="EMBL/GenBank/DDBJ databases">
        <title>Lewinella sp. strain SSH13 Genome sequencing and assembly.</title>
        <authorList>
            <person name="Kim I."/>
        </authorList>
    </citation>
    <scope>NUCLEOTIDE SEQUENCE [LARGE SCALE GENOMIC DNA]</scope>
    <source>
        <strain evidence="1 2">SSH13</strain>
    </source>
</reference>
<gene>
    <name evidence="1" type="ORF">FUA23_09225</name>
</gene>
<organism evidence="1 2">
    <name type="scientific">Neolewinella aurantiaca</name>
    <dbReference type="NCBI Taxonomy" id="2602767"/>
    <lineage>
        <taxon>Bacteria</taxon>
        <taxon>Pseudomonadati</taxon>
        <taxon>Bacteroidota</taxon>
        <taxon>Saprospiria</taxon>
        <taxon>Saprospirales</taxon>
        <taxon>Lewinellaceae</taxon>
        <taxon>Neolewinella</taxon>
    </lineage>
</organism>
<comment type="caution">
    <text evidence="1">The sequence shown here is derived from an EMBL/GenBank/DDBJ whole genome shotgun (WGS) entry which is preliminary data.</text>
</comment>
<evidence type="ECO:0000313" key="1">
    <source>
        <dbReference type="EMBL" id="TXF89624.1"/>
    </source>
</evidence>
<sequence>MDGDTMGGGLEPGCTSGTIHLIKPVANEEIVREPTATIEINPNPVENSLHLEISGVNLPTGRLTYTIAGSDGRILQSGSVTGHSMDIDAGNLPSGLHFFSITNEHRLLAVRRFFKR</sequence>
<dbReference type="AlphaFoldDB" id="A0A5C7FGV2"/>
<proteinExistence type="predicted"/>
<accession>A0A5C7FGV2</accession>
<name>A0A5C7FGV2_9BACT</name>
<dbReference type="EMBL" id="VOXD01000012">
    <property type="protein sequence ID" value="TXF89624.1"/>
    <property type="molecule type" value="Genomic_DNA"/>
</dbReference>